<organism evidence="1 2">
    <name type="scientific">Blepharisma stoltei</name>
    <dbReference type="NCBI Taxonomy" id="1481888"/>
    <lineage>
        <taxon>Eukaryota</taxon>
        <taxon>Sar</taxon>
        <taxon>Alveolata</taxon>
        <taxon>Ciliophora</taxon>
        <taxon>Postciliodesmatophora</taxon>
        <taxon>Heterotrichea</taxon>
        <taxon>Heterotrichida</taxon>
        <taxon>Blepharismidae</taxon>
        <taxon>Blepharisma</taxon>
    </lineage>
</organism>
<evidence type="ECO:0000313" key="2">
    <source>
        <dbReference type="Proteomes" id="UP001162131"/>
    </source>
</evidence>
<dbReference type="Proteomes" id="UP001162131">
    <property type="component" value="Unassembled WGS sequence"/>
</dbReference>
<dbReference type="AlphaFoldDB" id="A0AAU9J4F6"/>
<reference evidence="1" key="1">
    <citation type="submission" date="2021-09" db="EMBL/GenBank/DDBJ databases">
        <authorList>
            <consortium name="AG Swart"/>
            <person name="Singh M."/>
            <person name="Singh A."/>
            <person name="Seah K."/>
            <person name="Emmerich C."/>
        </authorList>
    </citation>
    <scope>NUCLEOTIDE SEQUENCE</scope>
    <source>
        <strain evidence="1">ATCC30299</strain>
    </source>
</reference>
<keyword evidence="2" id="KW-1185">Reference proteome</keyword>
<comment type="caution">
    <text evidence="1">The sequence shown here is derived from an EMBL/GenBank/DDBJ whole genome shotgun (WGS) entry which is preliminary data.</text>
</comment>
<evidence type="ECO:0000313" key="1">
    <source>
        <dbReference type="EMBL" id="CAG9320829.1"/>
    </source>
</evidence>
<sequence length="256" mass="29825">MESKIFDCTLDEWINIRPAIIDLGKWNIQEGEVIELNYTLSESKKCLLTYIANQASDQFDIIIWFNMCRTLKVVDLKNPHKVLIYSSFNLQEFLIQAASLSSFLKDSKLRSLIIIDSYNTFLMHDSVLHLDKSNINEKHNKEALLEAALSRKLQQILIKLKQKYGSTIILCRKEYFPKKIANIVTATASFTFYAAMCEPEKGKLIDSRYFLLESCFDEIGNMLHALVKQEKSSVELILFRYPIEWIFQDDIKYEPL</sequence>
<name>A0AAU9J4F6_9CILI</name>
<protein>
    <submittedName>
        <fullName evidence="1">Uncharacterized protein</fullName>
    </submittedName>
</protein>
<gene>
    <name evidence="1" type="ORF">BSTOLATCC_MIC27408</name>
</gene>
<proteinExistence type="predicted"/>
<dbReference type="EMBL" id="CAJZBQ010000027">
    <property type="protein sequence ID" value="CAG9320829.1"/>
    <property type="molecule type" value="Genomic_DNA"/>
</dbReference>
<accession>A0AAU9J4F6</accession>